<dbReference type="AlphaFoldDB" id="M3IID9"/>
<protein>
    <submittedName>
        <fullName evidence="1">Uncharacterized protein</fullName>
    </submittedName>
</protein>
<proteinExistence type="predicted"/>
<dbReference type="EMBL" id="AFMD02000411">
    <property type="protein sequence ID" value="EMG20467.1"/>
    <property type="molecule type" value="Genomic_DNA"/>
</dbReference>
<accession>M3IID9</accession>
<gene>
    <name evidence="1" type="ORF">LEP1GSC150_2160</name>
</gene>
<dbReference type="Proteomes" id="UP000011778">
    <property type="component" value="Unassembled WGS sequence"/>
</dbReference>
<organism evidence="1 2">
    <name type="scientific">Leptospira interrogans serovar Copenhageni str. LT2050</name>
    <dbReference type="NCBI Taxonomy" id="1001598"/>
    <lineage>
        <taxon>Bacteria</taxon>
        <taxon>Pseudomonadati</taxon>
        <taxon>Spirochaetota</taxon>
        <taxon>Spirochaetia</taxon>
        <taxon>Leptospirales</taxon>
        <taxon>Leptospiraceae</taxon>
        <taxon>Leptospira</taxon>
    </lineage>
</organism>
<sequence length="63" mass="7205">MLPTLSYYRNIFWKNETADLKGYGAVEGNRVRISANGMLNDVFISRKFKEESGECKLESVGDR</sequence>
<comment type="caution">
    <text evidence="1">The sequence shown here is derived from an EMBL/GenBank/DDBJ whole genome shotgun (WGS) entry which is preliminary data.</text>
</comment>
<evidence type="ECO:0000313" key="1">
    <source>
        <dbReference type="EMBL" id="EMG20467.1"/>
    </source>
</evidence>
<evidence type="ECO:0000313" key="2">
    <source>
        <dbReference type="Proteomes" id="UP000011778"/>
    </source>
</evidence>
<name>M3IID9_LEPIT</name>
<reference evidence="1 2" key="1">
    <citation type="submission" date="2013-02" db="EMBL/GenBank/DDBJ databases">
        <authorList>
            <person name="Harkins D.M."/>
            <person name="Durkin A.S."/>
            <person name="Brinkac L.M."/>
            <person name="Haft D.H."/>
            <person name="Selengut J.D."/>
            <person name="Sanka R."/>
            <person name="DePew J."/>
            <person name="Purushe J."/>
            <person name="Tulsiani S.M."/>
            <person name="Graham G.C."/>
            <person name="Burns M.-A."/>
            <person name="Dohnt M.F."/>
            <person name="Smythe L.D."/>
            <person name="McKay D.B."/>
            <person name="Craig S.B."/>
            <person name="Vinetz J.M."/>
            <person name="Sutton G.G."/>
            <person name="Nierman W.C."/>
            <person name="Fouts D.E."/>
        </authorList>
    </citation>
    <scope>NUCLEOTIDE SEQUENCE [LARGE SCALE GENOMIC DNA]</scope>
    <source>
        <strain evidence="1 2">LT2050</strain>
    </source>
</reference>